<evidence type="ECO:0000256" key="15">
    <source>
        <dbReference type="PROSITE-ProRule" id="PRU01319"/>
    </source>
</evidence>
<dbReference type="InterPro" id="IPR022898">
    <property type="entry name" value="RNase_HII"/>
</dbReference>
<evidence type="ECO:0000259" key="17">
    <source>
        <dbReference type="PROSITE" id="PS51975"/>
    </source>
</evidence>
<dbReference type="InterPro" id="IPR024567">
    <property type="entry name" value="RNase_HII/HIII_dom"/>
</dbReference>
<evidence type="ECO:0000256" key="14">
    <source>
        <dbReference type="HAMAP-Rule" id="MF_00052"/>
    </source>
</evidence>
<evidence type="ECO:0000256" key="12">
    <source>
        <dbReference type="ARBA" id="ARBA00022801"/>
    </source>
</evidence>
<evidence type="ECO:0000256" key="11">
    <source>
        <dbReference type="ARBA" id="ARBA00022759"/>
    </source>
</evidence>
<dbReference type="NCBIfam" id="NF000595">
    <property type="entry name" value="PRK00015.1-3"/>
    <property type="match status" value="1"/>
</dbReference>
<gene>
    <name evidence="14 18" type="primary">rnhB</name>
    <name evidence="18" type="ORF">GCM10011403_19830</name>
</gene>
<comment type="cofactor">
    <cofactor evidence="2">
        <name>Mg(2+)</name>
        <dbReference type="ChEBI" id="CHEBI:18420"/>
    </cofactor>
</comment>
<comment type="function">
    <text evidence="3 14 16">Endonuclease that specifically degrades the RNA of RNA-DNA hybrids.</text>
</comment>
<keyword evidence="13 14" id="KW-0464">Manganese</keyword>
<dbReference type="Gene3D" id="3.30.420.10">
    <property type="entry name" value="Ribonuclease H-like superfamily/Ribonuclease H"/>
    <property type="match status" value="1"/>
</dbReference>
<keyword evidence="8 14" id="KW-0963">Cytoplasm</keyword>
<name>A0A916VJC4_9GAMM</name>
<dbReference type="EMBL" id="BMIY01000008">
    <property type="protein sequence ID" value="GFZ76857.1"/>
    <property type="molecule type" value="Genomic_DNA"/>
</dbReference>
<evidence type="ECO:0000256" key="9">
    <source>
        <dbReference type="ARBA" id="ARBA00022722"/>
    </source>
</evidence>
<evidence type="ECO:0000313" key="18">
    <source>
        <dbReference type="EMBL" id="GFZ76857.1"/>
    </source>
</evidence>
<feature type="binding site" evidence="14 15">
    <location>
        <position position="28"/>
    </location>
    <ligand>
        <name>a divalent metal cation</name>
        <dbReference type="ChEBI" id="CHEBI:60240"/>
    </ligand>
</feature>
<reference evidence="18" key="1">
    <citation type="journal article" date="2014" name="Int. J. Syst. Evol. Microbiol.">
        <title>Complete genome sequence of Corynebacterium casei LMG S-19264T (=DSM 44701T), isolated from a smear-ripened cheese.</title>
        <authorList>
            <consortium name="US DOE Joint Genome Institute (JGI-PGF)"/>
            <person name="Walter F."/>
            <person name="Albersmeier A."/>
            <person name="Kalinowski J."/>
            <person name="Ruckert C."/>
        </authorList>
    </citation>
    <scope>NUCLEOTIDE SEQUENCE</scope>
    <source>
        <strain evidence="18">CGMCC 1.15425</strain>
    </source>
</reference>
<keyword evidence="19" id="KW-1185">Reference proteome</keyword>
<evidence type="ECO:0000256" key="13">
    <source>
        <dbReference type="ARBA" id="ARBA00023211"/>
    </source>
</evidence>
<keyword evidence="12 14" id="KW-0378">Hydrolase</keyword>
<evidence type="ECO:0000256" key="16">
    <source>
        <dbReference type="RuleBase" id="RU003515"/>
    </source>
</evidence>
<dbReference type="GO" id="GO:0004523">
    <property type="term" value="F:RNA-DNA hybrid ribonuclease activity"/>
    <property type="evidence" value="ECO:0007669"/>
    <property type="project" value="UniProtKB-UniRule"/>
</dbReference>
<evidence type="ECO:0000256" key="7">
    <source>
        <dbReference type="ARBA" id="ARBA00019179"/>
    </source>
</evidence>
<evidence type="ECO:0000256" key="5">
    <source>
        <dbReference type="ARBA" id="ARBA00007383"/>
    </source>
</evidence>
<protein>
    <recommendedName>
        <fullName evidence="7 14">Ribonuclease HII</fullName>
        <shortName evidence="14">RNase HII</shortName>
        <ecNumber evidence="6 14">3.1.26.4</ecNumber>
    </recommendedName>
</protein>
<evidence type="ECO:0000256" key="3">
    <source>
        <dbReference type="ARBA" id="ARBA00004065"/>
    </source>
</evidence>
<feature type="domain" description="RNase H type-2" evidence="17">
    <location>
        <begin position="21"/>
        <end position="210"/>
    </location>
</feature>
<dbReference type="PANTHER" id="PTHR10954">
    <property type="entry name" value="RIBONUCLEASE H2 SUBUNIT A"/>
    <property type="match status" value="1"/>
</dbReference>
<comment type="caution">
    <text evidence="18">The sequence shown here is derived from an EMBL/GenBank/DDBJ whole genome shotgun (WGS) entry which is preliminary data.</text>
</comment>
<evidence type="ECO:0000313" key="19">
    <source>
        <dbReference type="Proteomes" id="UP000627715"/>
    </source>
</evidence>
<organism evidence="18 19">
    <name type="scientific">Pseudohongiella nitratireducens</name>
    <dbReference type="NCBI Taxonomy" id="1768907"/>
    <lineage>
        <taxon>Bacteria</taxon>
        <taxon>Pseudomonadati</taxon>
        <taxon>Pseudomonadota</taxon>
        <taxon>Gammaproteobacteria</taxon>
        <taxon>Pseudomonadales</taxon>
        <taxon>Pseudohongiellaceae</taxon>
        <taxon>Pseudohongiella</taxon>
    </lineage>
</organism>
<dbReference type="PROSITE" id="PS51975">
    <property type="entry name" value="RNASE_H_2"/>
    <property type="match status" value="1"/>
</dbReference>
<dbReference type="Proteomes" id="UP000627715">
    <property type="component" value="Unassembled WGS sequence"/>
</dbReference>
<dbReference type="CDD" id="cd07182">
    <property type="entry name" value="RNase_HII_bacteria_HII_like"/>
    <property type="match status" value="1"/>
</dbReference>
<accession>A0A916VJC4</accession>
<evidence type="ECO:0000256" key="6">
    <source>
        <dbReference type="ARBA" id="ARBA00012180"/>
    </source>
</evidence>
<evidence type="ECO:0000256" key="10">
    <source>
        <dbReference type="ARBA" id="ARBA00022723"/>
    </source>
</evidence>
<dbReference type="RefSeq" id="WP_082866361.1">
    <property type="nucleotide sequence ID" value="NZ_BMIY01000008.1"/>
</dbReference>
<sequence length="212" mass="23119">MSLTQSVFEFEQGHAVQHRPERTAGVDEAGRGPLAGAVYAAAVILPKHYDLPGLTDSKKLTERRREQLFDAIQQQSVAYAIHAVSAADIDAMNIFQATMHAMKSAAEALETVPEFVYVDGNRCPEWSYPSAALVKGDSRLGCIAAASVLAKVARDREMLALDAQYPAYGFARHKGYPTTVHLAALIEHGPCPAHRSSYAPVARAIERFQNQK</sequence>
<dbReference type="FunFam" id="3.30.420.10:FF:000006">
    <property type="entry name" value="Ribonuclease HII"/>
    <property type="match status" value="1"/>
</dbReference>
<dbReference type="InterPro" id="IPR036397">
    <property type="entry name" value="RNaseH_sf"/>
</dbReference>
<evidence type="ECO:0000256" key="2">
    <source>
        <dbReference type="ARBA" id="ARBA00001946"/>
    </source>
</evidence>
<reference evidence="18" key="2">
    <citation type="submission" date="2020-09" db="EMBL/GenBank/DDBJ databases">
        <authorList>
            <person name="Sun Q."/>
            <person name="Zhou Y."/>
        </authorList>
    </citation>
    <scope>NUCLEOTIDE SEQUENCE</scope>
    <source>
        <strain evidence="18">CGMCC 1.15425</strain>
    </source>
</reference>
<dbReference type="GO" id="GO:0030145">
    <property type="term" value="F:manganese ion binding"/>
    <property type="evidence" value="ECO:0007669"/>
    <property type="project" value="UniProtKB-UniRule"/>
</dbReference>
<evidence type="ECO:0000256" key="4">
    <source>
        <dbReference type="ARBA" id="ARBA00004496"/>
    </source>
</evidence>
<comment type="subcellular location">
    <subcellularLocation>
        <location evidence="4 14">Cytoplasm</location>
    </subcellularLocation>
</comment>
<keyword evidence="10 14" id="KW-0479">Metal-binding</keyword>
<dbReference type="PANTHER" id="PTHR10954:SF18">
    <property type="entry name" value="RIBONUCLEASE HII"/>
    <property type="match status" value="1"/>
</dbReference>
<keyword evidence="11 14" id="KW-0255">Endonuclease</keyword>
<feature type="binding site" evidence="14 15">
    <location>
        <position position="119"/>
    </location>
    <ligand>
        <name>a divalent metal cation</name>
        <dbReference type="ChEBI" id="CHEBI:60240"/>
    </ligand>
</feature>
<dbReference type="SUPFAM" id="SSF53098">
    <property type="entry name" value="Ribonuclease H-like"/>
    <property type="match status" value="1"/>
</dbReference>
<comment type="similarity">
    <text evidence="5 14 16">Belongs to the RNase HII family.</text>
</comment>
<dbReference type="InterPro" id="IPR012337">
    <property type="entry name" value="RNaseH-like_sf"/>
</dbReference>
<comment type="catalytic activity">
    <reaction evidence="1 14 15 16">
        <text>Endonucleolytic cleavage to 5'-phosphomonoester.</text>
        <dbReference type="EC" id="3.1.26.4"/>
    </reaction>
</comment>
<comment type="cofactor">
    <cofactor evidence="14 15">
        <name>Mn(2+)</name>
        <dbReference type="ChEBI" id="CHEBI:29035"/>
    </cofactor>
    <cofactor evidence="14 15">
        <name>Mg(2+)</name>
        <dbReference type="ChEBI" id="CHEBI:18420"/>
    </cofactor>
    <text evidence="14 15">Manganese or magnesium. Binds 1 divalent metal ion per monomer in the absence of substrate. May bind a second metal ion after substrate binding.</text>
</comment>
<evidence type="ECO:0000256" key="8">
    <source>
        <dbReference type="ARBA" id="ARBA00022490"/>
    </source>
</evidence>
<dbReference type="NCBIfam" id="NF000596">
    <property type="entry name" value="PRK00015.1-4"/>
    <property type="match status" value="1"/>
</dbReference>
<dbReference type="GO" id="GO:0003723">
    <property type="term" value="F:RNA binding"/>
    <property type="evidence" value="ECO:0007669"/>
    <property type="project" value="UniProtKB-UniRule"/>
</dbReference>
<evidence type="ECO:0000256" key="1">
    <source>
        <dbReference type="ARBA" id="ARBA00000077"/>
    </source>
</evidence>
<dbReference type="GO" id="GO:0043137">
    <property type="term" value="P:DNA replication, removal of RNA primer"/>
    <property type="evidence" value="ECO:0007669"/>
    <property type="project" value="TreeGrafter"/>
</dbReference>
<dbReference type="Pfam" id="PF01351">
    <property type="entry name" value="RNase_HII"/>
    <property type="match status" value="1"/>
</dbReference>
<feature type="binding site" evidence="14 15">
    <location>
        <position position="27"/>
    </location>
    <ligand>
        <name>a divalent metal cation</name>
        <dbReference type="ChEBI" id="CHEBI:60240"/>
    </ligand>
</feature>
<dbReference type="GO" id="GO:0005737">
    <property type="term" value="C:cytoplasm"/>
    <property type="evidence" value="ECO:0007669"/>
    <property type="project" value="UniProtKB-SubCell"/>
</dbReference>
<dbReference type="GO" id="GO:0032299">
    <property type="term" value="C:ribonuclease H2 complex"/>
    <property type="evidence" value="ECO:0007669"/>
    <property type="project" value="TreeGrafter"/>
</dbReference>
<dbReference type="AlphaFoldDB" id="A0A916VJC4"/>
<dbReference type="InterPro" id="IPR001352">
    <property type="entry name" value="RNase_HII/HIII"/>
</dbReference>
<keyword evidence="9 14" id="KW-0540">Nuclease</keyword>
<dbReference type="GO" id="GO:0006298">
    <property type="term" value="P:mismatch repair"/>
    <property type="evidence" value="ECO:0007669"/>
    <property type="project" value="TreeGrafter"/>
</dbReference>
<dbReference type="EC" id="3.1.26.4" evidence="6 14"/>
<dbReference type="OrthoDB" id="9803420at2"/>
<dbReference type="HAMAP" id="MF_00052_B">
    <property type="entry name" value="RNase_HII_B"/>
    <property type="match status" value="1"/>
</dbReference>
<proteinExistence type="inferred from homology"/>